<protein>
    <submittedName>
        <fullName evidence="3">Uncharacterized protein</fullName>
    </submittedName>
</protein>
<feature type="transmembrane region" description="Helical" evidence="2">
    <location>
        <begin position="113"/>
        <end position="138"/>
    </location>
</feature>
<keyword evidence="2" id="KW-1133">Transmembrane helix</keyword>
<gene>
    <name evidence="3" type="ORF">CYNAS_LOCUS14757</name>
</gene>
<organism evidence="3 4">
    <name type="scientific">Cylicocyclus nassatus</name>
    <name type="common">Nematode worm</name>
    <dbReference type="NCBI Taxonomy" id="53992"/>
    <lineage>
        <taxon>Eukaryota</taxon>
        <taxon>Metazoa</taxon>
        <taxon>Ecdysozoa</taxon>
        <taxon>Nematoda</taxon>
        <taxon>Chromadorea</taxon>
        <taxon>Rhabditida</taxon>
        <taxon>Rhabditina</taxon>
        <taxon>Rhabditomorpha</taxon>
        <taxon>Strongyloidea</taxon>
        <taxon>Strongylidae</taxon>
        <taxon>Cylicocyclus</taxon>
    </lineage>
</organism>
<feature type="compositionally biased region" description="Pro residues" evidence="1">
    <location>
        <begin position="206"/>
        <end position="216"/>
    </location>
</feature>
<dbReference type="AlphaFoldDB" id="A0AA36H322"/>
<keyword evidence="2" id="KW-0472">Membrane</keyword>
<accession>A0AA36H322</accession>
<keyword evidence="4" id="KW-1185">Reference proteome</keyword>
<feature type="region of interest" description="Disordered" evidence="1">
    <location>
        <begin position="193"/>
        <end position="216"/>
    </location>
</feature>
<feature type="transmembrane region" description="Helical" evidence="2">
    <location>
        <begin position="71"/>
        <end position="93"/>
    </location>
</feature>
<reference evidence="3" key="1">
    <citation type="submission" date="2023-07" db="EMBL/GenBank/DDBJ databases">
        <authorList>
            <consortium name="CYATHOMIX"/>
        </authorList>
    </citation>
    <scope>NUCLEOTIDE SEQUENCE</scope>
    <source>
        <strain evidence="3">N/A</strain>
    </source>
</reference>
<proteinExistence type="predicted"/>
<feature type="transmembrane region" description="Helical" evidence="2">
    <location>
        <begin position="46"/>
        <end position="64"/>
    </location>
</feature>
<feature type="transmembrane region" description="Helical" evidence="2">
    <location>
        <begin position="20"/>
        <end position="40"/>
    </location>
</feature>
<dbReference type="EMBL" id="CATQJL010000305">
    <property type="protein sequence ID" value="CAJ0602774.1"/>
    <property type="molecule type" value="Genomic_DNA"/>
</dbReference>
<comment type="caution">
    <text evidence="3">The sequence shown here is derived from an EMBL/GenBank/DDBJ whole genome shotgun (WGS) entry which is preliminary data.</text>
</comment>
<evidence type="ECO:0000313" key="3">
    <source>
        <dbReference type="EMBL" id="CAJ0602774.1"/>
    </source>
</evidence>
<keyword evidence="2" id="KW-0812">Transmembrane</keyword>
<evidence type="ECO:0000256" key="2">
    <source>
        <dbReference type="SAM" id="Phobius"/>
    </source>
</evidence>
<evidence type="ECO:0000313" key="4">
    <source>
        <dbReference type="Proteomes" id="UP001176961"/>
    </source>
</evidence>
<dbReference type="Proteomes" id="UP001176961">
    <property type="component" value="Unassembled WGS sequence"/>
</dbReference>
<name>A0AA36H322_CYLNA</name>
<evidence type="ECO:0000256" key="1">
    <source>
        <dbReference type="SAM" id="MobiDB-lite"/>
    </source>
</evidence>
<sequence>MMRLFRTTDTTKHCGVNTKIACIVLGILVTAMQIYCYLFLPIIPGLTLSGIAALLFFVLLVACVKMLPSLLVVFMILNMLMSLPVAVVIYFLSHTLTSYGFYYHICDDYKCSLYGLSTGFLWSGLIVAFISCILNGVLTAGVQKLRLLSQGVRTVMVTGVDDSAAVVCSNSAPPGQQYVYSAQQYHGTQPYFNPQAPTFSPSVNPSAPPTPPEYKP</sequence>